<evidence type="ECO:0000313" key="2">
    <source>
        <dbReference type="EMBL" id="KAE8663206.1"/>
    </source>
</evidence>
<dbReference type="PANTHER" id="PTHR36075:SF1">
    <property type="entry name" value="OS03G0595200 PROTEIN"/>
    <property type="match status" value="1"/>
</dbReference>
<organism evidence="2 3">
    <name type="scientific">Hibiscus syriacus</name>
    <name type="common">Rose of Sharon</name>
    <dbReference type="NCBI Taxonomy" id="106335"/>
    <lineage>
        <taxon>Eukaryota</taxon>
        <taxon>Viridiplantae</taxon>
        <taxon>Streptophyta</taxon>
        <taxon>Embryophyta</taxon>
        <taxon>Tracheophyta</taxon>
        <taxon>Spermatophyta</taxon>
        <taxon>Magnoliopsida</taxon>
        <taxon>eudicotyledons</taxon>
        <taxon>Gunneridae</taxon>
        <taxon>Pentapetalae</taxon>
        <taxon>rosids</taxon>
        <taxon>malvids</taxon>
        <taxon>Malvales</taxon>
        <taxon>Malvaceae</taxon>
        <taxon>Malvoideae</taxon>
        <taxon>Hibiscus</taxon>
    </lineage>
</organism>
<reference evidence="2" key="1">
    <citation type="submission" date="2019-09" db="EMBL/GenBank/DDBJ databases">
        <title>Draft genome information of white flower Hibiscus syriacus.</title>
        <authorList>
            <person name="Kim Y.-M."/>
        </authorList>
    </citation>
    <scope>NUCLEOTIDE SEQUENCE [LARGE SCALE GENOMIC DNA]</scope>
    <source>
        <strain evidence="2">YM2019G1</strain>
    </source>
</reference>
<dbReference type="EMBL" id="VEPZ02001686">
    <property type="protein sequence ID" value="KAE8663206.1"/>
    <property type="molecule type" value="Genomic_DNA"/>
</dbReference>
<dbReference type="AlphaFoldDB" id="A0A6A2XMG9"/>
<feature type="region of interest" description="Disordered" evidence="1">
    <location>
        <begin position="112"/>
        <end position="146"/>
    </location>
</feature>
<protein>
    <submittedName>
        <fullName evidence="2">NAD-dependent deacetylase sirtuin-6</fullName>
    </submittedName>
</protein>
<evidence type="ECO:0000256" key="1">
    <source>
        <dbReference type="SAM" id="MobiDB-lite"/>
    </source>
</evidence>
<keyword evidence="3" id="KW-1185">Reference proteome</keyword>
<evidence type="ECO:0000313" key="3">
    <source>
        <dbReference type="Proteomes" id="UP000436088"/>
    </source>
</evidence>
<comment type="caution">
    <text evidence="2">The sequence shown here is derived from an EMBL/GenBank/DDBJ whole genome shotgun (WGS) entry which is preliminary data.</text>
</comment>
<dbReference type="PANTHER" id="PTHR36075">
    <property type="entry name" value="BNAA10G09820D PROTEIN"/>
    <property type="match status" value="1"/>
</dbReference>
<gene>
    <name evidence="2" type="ORF">F3Y22_tig00113021pilonHSYRG00016</name>
</gene>
<name>A0A6A2XMG9_HIBSY</name>
<sequence length="146" mass="16353">MDSSLVHTISLPHEQEEWGILALFLSFSGCLSGKSECDDLMHKFMKLHFVEHIDQKRREHLLGTAWCTAITIKAAGAEPVQSKQRFKQKLKEADTSIGGAGRENKVENLKELVGGGKASPNMSKGSPRDWLDPHCDESQFEKSYPR</sequence>
<dbReference type="Proteomes" id="UP000436088">
    <property type="component" value="Unassembled WGS sequence"/>
</dbReference>
<feature type="compositionally biased region" description="Basic and acidic residues" evidence="1">
    <location>
        <begin position="126"/>
        <end position="146"/>
    </location>
</feature>
<proteinExistence type="predicted"/>
<accession>A0A6A2XMG9</accession>